<protein>
    <recommendedName>
        <fullName evidence="1">PD-(D/E)XK endonuclease-like domain-containing protein</fullName>
    </recommendedName>
</protein>
<name>A0A0G1VG09_9BACT</name>
<dbReference type="InterPro" id="IPR038726">
    <property type="entry name" value="PDDEXK_AddAB-type"/>
</dbReference>
<dbReference type="STRING" id="1618342.UY40_C0021G0010"/>
<dbReference type="Gene3D" id="3.90.320.10">
    <property type="match status" value="1"/>
</dbReference>
<reference evidence="2 3" key="1">
    <citation type="journal article" date="2015" name="Nature">
        <title>rRNA introns, odd ribosomes, and small enigmatic genomes across a large radiation of phyla.</title>
        <authorList>
            <person name="Brown C.T."/>
            <person name="Hug L.A."/>
            <person name="Thomas B.C."/>
            <person name="Sharon I."/>
            <person name="Castelle C.J."/>
            <person name="Singh A."/>
            <person name="Wilkins M.J."/>
            <person name="Williams K.H."/>
            <person name="Banfield J.F."/>
        </authorList>
    </citation>
    <scope>NUCLEOTIDE SEQUENCE [LARGE SCALE GENOMIC DNA]</scope>
</reference>
<dbReference type="InterPro" id="IPR011604">
    <property type="entry name" value="PDDEXK-like_dom_sf"/>
</dbReference>
<evidence type="ECO:0000313" key="2">
    <source>
        <dbReference type="EMBL" id="KKW05401.1"/>
    </source>
</evidence>
<gene>
    <name evidence="2" type="ORF">UY40_C0021G0010</name>
</gene>
<sequence>MANLKLSPSDFAFLYEECKLCYWLKVKKGIYQPSMPMPGVFSAINTRLQGNLIGKDLRYLSAKLPEGKVVTQEGWVQSKVIPGTNLYIKGKYDLLVDLPNGTQMLVDLKISQPHEDKIDKYQTQLTAYKFALENPVYGKAAKITRMGLLVFYPDEVSITEDSVLLHFPPKWLEVPIDDAGFLTFTKEVDKLLAGPPPQEGKECKWCKYRHLGDTWAHEGEAQQELPF</sequence>
<organism evidence="2 3">
    <name type="scientific">candidate division CPR1 bacterium GW2011_GWC1_49_13</name>
    <dbReference type="NCBI Taxonomy" id="1618342"/>
    <lineage>
        <taxon>Bacteria</taxon>
        <taxon>candidate division CPR1</taxon>
    </lineage>
</organism>
<dbReference type="AlphaFoldDB" id="A0A0G1VG09"/>
<comment type="caution">
    <text evidence="2">The sequence shown here is derived from an EMBL/GenBank/DDBJ whole genome shotgun (WGS) entry which is preliminary data.</text>
</comment>
<dbReference type="Proteomes" id="UP000034119">
    <property type="component" value="Unassembled WGS sequence"/>
</dbReference>
<dbReference type="Pfam" id="PF12705">
    <property type="entry name" value="PDDEXK_1"/>
    <property type="match status" value="1"/>
</dbReference>
<accession>A0A0G1VG09</accession>
<evidence type="ECO:0000259" key="1">
    <source>
        <dbReference type="Pfam" id="PF12705"/>
    </source>
</evidence>
<proteinExistence type="predicted"/>
<evidence type="ECO:0000313" key="3">
    <source>
        <dbReference type="Proteomes" id="UP000034119"/>
    </source>
</evidence>
<feature type="domain" description="PD-(D/E)XK endonuclease-like" evidence="1">
    <location>
        <begin position="79"/>
        <end position="210"/>
    </location>
</feature>
<dbReference type="EMBL" id="LCPW01000021">
    <property type="protein sequence ID" value="KKW05401.1"/>
    <property type="molecule type" value="Genomic_DNA"/>
</dbReference>